<keyword evidence="3" id="KW-1185">Reference proteome</keyword>
<dbReference type="InterPro" id="IPR045177">
    <property type="entry name" value="FDM1-5/IDN2"/>
</dbReference>
<dbReference type="PANTHER" id="PTHR21596:SF65">
    <property type="entry name" value="PROTEIN INVOLVED IN DE NOVO 2-RELATED"/>
    <property type="match status" value="1"/>
</dbReference>
<dbReference type="InterPro" id="IPR005379">
    <property type="entry name" value="FDM1-5/IDN2_XH"/>
</dbReference>
<protein>
    <recommendedName>
        <fullName evidence="1">Factor of DNA methylation 1-5/IDN2 domain-containing protein</fullName>
    </recommendedName>
</protein>
<dbReference type="Pfam" id="PF03469">
    <property type="entry name" value="XH"/>
    <property type="match status" value="1"/>
</dbReference>
<dbReference type="EnsemblPlants" id="QL01p031677:mrna">
    <property type="protein sequence ID" value="QL01p031677:mrna"/>
    <property type="gene ID" value="QL01p031677"/>
</dbReference>
<evidence type="ECO:0000313" key="3">
    <source>
        <dbReference type="Proteomes" id="UP000594261"/>
    </source>
</evidence>
<accession>A0A7N2KPG0</accession>
<sequence>MVDVQTSSDSHIDVVVDQGMDDTWRITSSYGNHDLASQEDSWSLLRDLSYHFSLPWLVLSHVVSEFQSVFLFGRLITDNVLVAFETLHYLKRKRQEKSVLFNGEPVGHIKPSRGLRQGDPLSPYMFLLCAIGLQVLLHKAEIEDAIREVSICRSGQKINKDKTNLFFSSNTHQDVQDRIQQLPGVPSIKNFEKYLGLPTLVGREAKDSTIGSYAWKSILSARDVIKKGLVWWVGIGKSMCIREDKWLRDQICKSMMIPPPSLPPNAKVSLLIDPESATWKADQVQQLFTPHEAKLILSIPLSGRLPPDHLIWSQMPTGVFTTRSAYQLLANSAMANSASSSNPNPQKRKLQSCAQFGRIASRIQAGILLRLSWNIINEDDEKLKGLKDEYGDELYEAVTTALIEKSEYNPSGGYVISELWNYEEGRPH</sequence>
<dbReference type="OMA" id="VEWIFME"/>
<feature type="domain" description="Factor of DNA methylation 1-5/IDN2" evidence="1">
    <location>
        <begin position="374"/>
        <end position="426"/>
    </location>
</feature>
<dbReference type="InParanoid" id="A0A7N2KPG0"/>
<evidence type="ECO:0000313" key="2">
    <source>
        <dbReference type="EnsemblPlants" id="QL01p031677:mrna"/>
    </source>
</evidence>
<dbReference type="PANTHER" id="PTHR21596">
    <property type="entry name" value="RIBONUCLEASE P SUBUNIT P38"/>
    <property type="match status" value="1"/>
</dbReference>
<evidence type="ECO:0000259" key="1">
    <source>
        <dbReference type="Pfam" id="PF03469"/>
    </source>
</evidence>
<proteinExistence type="predicted"/>
<dbReference type="AlphaFoldDB" id="A0A7N2KPG0"/>
<reference evidence="2 3" key="1">
    <citation type="journal article" date="2016" name="G3 (Bethesda)">
        <title>First Draft Assembly and Annotation of the Genome of a California Endemic Oak Quercus lobata Nee (Fagaceae).</title>
        <authorList>
            <person name="Sork V.L."/>
            <person name="Fitz-Gibbon S.T."/>
            <person name="Puiu D."/>
            <person name="Crepeau M."/>
            <person name="Gugger P.F."/>
            <person name="Sherman R."/>
            <person name="Stevens K."/>
            <person name="Langley C.H."/>
            <person name="Pellegrini M."/>
            <person name="Salzberg S.L."/>
        </authorList>
    </citation>
    <scope>NUCLEOTIDE SEQUENCE [LARGE SCALE GENOMIC DNA]</scope>
    <source>
        <strain evidence="2 3">cv. SW786</strain>
    </source>
</reference>
<dbReference type="Proteomes" id="UP000594261">
    <property type="component" value="Chromosome 1"/>
</dbReference>
<name>A0A7N2KPG0_QUELO</name>
<dbReference type="GO" id="GO:0080188">
    <property type="term" value="P:gene silencing by siRNA-directed DNA methylation"/>
    <property type="evidence" value="ECO:0007669"/>
    <property type="project" value="InterPro"/>
</dbReference>
<dbReference type="EMBL" id="LRBV02000001">
    <property type="status" value="NOT_ANNOTATED_CDS"/>
    <property type="molecule type" value="Genomic_DNA"/>
</dbReference>
<dbReference type="Gramene" id="QL01p031677:mrna">
    <property type="protein sequence ID" value="QL01p031677:mrna"/>
    <property type="gene ID" value="QL01p031677"/>
</dbReference>
<organism evidence="2 3">
    <name type="scientific">Quercus lobata</name>
    <name type="common">Valley oak</name>
    <dbReference type="NCBI Taxonomy" id="97700"/>
    <lineage>
        <taxon>Eukaryota</taxon>
        <taxon>Viridiplantae</taxon>
        <taxon>Streptophyta</taxon>
        <taxon>Embryophyta</taxon>
        <taxon>Tracheophyta</taxon>
        <taxon>Spermatophyta</taxon>
        <taxon>Magnoliopsida</taxon>
        <taxon>eudicotyledons</taxon>
        <taxon>Gunneridae</taxon>
        <taxon>Pentapetalae</taxon>
        <taxon>rosids</taxon>
        <taxon>fabids</taxon>
        <taxon>Fagales</taxon>
        <taxon>Fagaceae</taxon>
        <taxon>Quercus</taxon>
    </lineage>
</organism>
<reference evidence="2" key="2">
    <citation type="submission" date="2021-01" db="UniProtKB">
        <authorList>
            <consortium name="EnsemblPlants"/>
        </authorList>
    </citation>
    <scope>IDENTIFICATION</scope>
</reference>